<proteinExistence type="predicted"/>
<name>A0A8S5TNB3_9CAUD</name>
<organism evidence="1">
    <name type="scientific">Siphoviridae sp. ctamP19</name>
    <dbReference type="NCBI Taxonomy" id="2827896"/>
    <lineage>
        <taxon>Viruses</taxon>
        <taxon>Duplodnaviria</taxon>
        <taxon>Heunggongvirae</taxon>
        <taxon>Uroviricota</taxon>
        <taxon>Caudoviricetes</taxon>
    </lineage>
</organism>
<accession>A0A8S5TNB3</accession>
<dbReference type="EMBL" id="BK032864">
    <property type="protein sequence ID" value="DAF64622.1"/>
    <property type="molecule type" value="Genomic_DNA"/>
</dbReference>
<sequence>MNLFRQLVQAGWSVNDIEDTNFNRLIQIVCSEKDIEKPKEMDLKDFLKSL</sequence>
<reference evidence="1" key="1">
    <citation type="journal article" date="2021" name="Proc. Natl. Acad. Sci. U.S.A.">
        <title>A Catalog of Tens of Thousands of Viruses from Human Metagenomes Reveals Hidden Associations with Chronic Diseases.</title>
        <authorList>
            <person name="Tisza M.J."/>
            <person name="Buck C.B."/>
        </authorList>
    </citation>
    <scope>NUCLEOTIDE SEQUENCE</scope>
    <source>
        <strain evidence="1">CtamP19</strain>
    </source>
</reference>
<protein>
    <submittedName>
        <fullName evidence="1">Uncharacterized protein</fullName>
    </submittedName>
</protein>
<evidence type="ECO:0000313" key="1">
    <source>
        <dbReference type="EMBL" id="DAF64622.1"/>
    </source>
</evidence>